<evidence type="ECO:0000313" key="2">
    <source>
        <dbReference type="EMBL" id="TEB27892.1"/>
    </source>
</evidence>
<dbReference type="EMBL" id="QPFP01000036">
    <property type="protein sequence ID" value="TEB27892.1"/>
    <property type="molecule type" value="Genomic_DNA"/>
</dbReference>
<reference evidence="2 3" key="1">
    <citation type="journal article" date="2019" name="Nat. Ecol. Evol.">
        <title>Megaphylogeny resolves global patterns of mushroom evolution.</title>
        <authorList>
            <person name="Varga T."/>
            <person name="Krizsan K."/>
            <person name="Foldi C."/>
            <person name="Dima B."/>
            <person name="Sanchez-Garcia M."/>
            <person name="Sanchez-Ramirez S."/>
            <person name="Szollosi G.J."/>
            <person name="Szarkandi J.G."/>
            <person name="Papp V."/>
            <person name="Albert L."/>
            <person name="Andreopoulos W."/>
            <person name="Angelini C."/>
            <person name="Antonin V."/>
            <person name="Barry K.W."/>
            <person name="Bougher N.L."/>
            <person name="Buchanan P."/>
            <person name="Buyck B."/>
            <person name="Bense V."/>
            <person name="Catcheside P."/>
            <person name="Chovatia M."/>
            <person name="Cooper J."/>
            <person name="Damon W."/>
            <person name="Desjardin D."/>
            <person name="Finy P."/>
            <person name="Geml J."/>
            <person name="Haridas S."/>
            <person name="Hughes K."/>
            <person name="Justo A."/>
            <person name="Karasinski D."/>
            <person name="Kautmanova I."/>
            <person name="Kiss B."/>
            <person name="Kocsube S."/>
            <person name="Kotiranta H."/>
            <person name="LaButti K.M."/>
            <person name="Lechner B.E."/>
            <person name="Liimatainen K."/>
            <person name="Lipzen A."/>
            <person name="Lukacs Z."/>
            <person name="Mihaltcheva S."/>
            <person name="Morgado L.N."/>
            <person name="Niskanen T."/>
            <person name="Noordeloos M.E."/>
            <person name="Ohm R.A."/>
            <person name="Ortiz-Santana B."/>
            <person name="Ovrebo C."/>
            <person name="Racz N."/>
            <person name="Riley R."/>
            <person name="Savchenko A."/>
            <person name="Shiryaev A."/>
            <person name="Soop K."/>
            <person name="Spirin V."/>
            <person name="Szebenyi C."/>
            <person name="Tomsovsky M."/>
            <person name="Tulloss R.E."/>
            <person name="Uehling J."/>
            <person name="Grigoriev I.V."/>
            <person name="Vagvolgyi C."/>
            <person name="Papp T."/>
            <person name="Martin F.M."/>
            <person name="Miettinen O."/>
            <person name="Hibbett D.S."/>
            <person name="Nagy L.G."/>
        </authorList>
    </citation>
    <scope>NUCLEOTIDE SEQUENCE [LARGE SCALE GENOMIC DNA]</scope>
    <source>
        <strain evidence="2 3">FP101781</strain>
    </source>
</reference>
<keyword evidence="1" id="KW-1133">Transmembrane helix</keyword>
<keyword evidence="1" id="KW-0472">Membrane</keyword>
<comment type="caution">
    <text evidence="2">The sequence shown here is derived from an EMBL/GenBank/DDBJ whole genome shotgun (WGS) entry which is preliminary data.</text>
</comment>
<accession>A0A4Y7T2P7</accession>
<organism evidence="2 3">
    <name type="scientific">Coprinellus micaceus</name>
    <name type="common">Glistening ink-cap mushroom</name>
    <name type="synonym">Coprinus micaceus</name>
    <dbReference type="NCBI Taxonomy" id="71717"/>
    <lineage>
        <taxon>Eukaryota</taxon>
        <taxon>Fungi</taxon>
        <taxon>Dikarya</taxon>
        <taxon>Basidiomycota</taxon>
        <taxon>Agaricomycotina</taxon>
        <taxon>Agaricomycetes</taxon>
        <taxon>Agaricomycetidae</taxon>
        <taxon>Agaricales</taxon>
        <taxon>Agaricineae</taxon>
        <taxon>Psathyrellaceae</taxon>
        <taxon>Coprinellus</taxon>
    </lineage>
</organism>
<protein>
    <submittedName>
        <fullName evidence="2">Uncharacterized protein</fullName>
    </submittedName>
</protein>
<evidence type="ECO:0000256" key="1">
    <source>
        <dbReference type="SAM" id="Phobius"/>
    </source>
</evidence>
<proteinExistence type="predicted"/>
<evidence type="ECO:0000313" key="3">
    <source>
        <dbReference type="Proteomes" id="UP000298030"/>
    </source>
</evidence>
<gene>
    <name evidence="2" type="ORF">FA13DRAFT_841328</name>
</gene>
<keyword evidence="1" id="KW-0812">Transmembrane</keyword>
<feature type="transmembrane region" description="Helical" evidence="1">
    <location>
        <begin position="78"/>
        <end position="95"/>
    </location>
</feature>
<dbReference type="Proteomes" id="UP000298030">
    <property type="component" value="Unassembled WGS sequence"/>
</dbReference>
<dbReference type="AlphaFoldDB" id="A0A4Y7T2P7"/>
<sequence>MTPRWMIHPPGIHPPNISPSNSAQTCHEVRTSRPAPRDILRSTCPLTQHNWRNRRPGVSCAVLRPGPSASLREHWLDALDLFAFLALFVTIYGIYHT</sequence>
<name>A0A4Y7T2P7_COPMI</name>
<keyword evidence="3" id="KW-1185">Reference proteome</keyword>